<dbReference type="Gene3D" id="3.40.50.12500">
    <property type="match status" value="1"/>
</dbReference>
<reference evidence="2" key="1">
    <citation type="submission" date="2017-06" db="EMBL/GenBank/DDBJ databases">
        <title>Herbaspirillum phytohormonus sp. nov., isolated from the root nodule of Robinia pseudoacacia in lead-zinc mine.</title>
        <authorList>
            <person name="Fan M."/>
            <person name="Lin Y."/>
        </authorList>
    </citation>
    <scope>NUCLEOTIDE SEQUENCE [LARGE SCALE GENOMIC DNA]</scope>
    <source>
        <strain evidence="2">SC-089</strain>
    </source>
</reference>
<keyword evidence="2" id="KW-1185">Reference proteome</keyword>
<organism evidence="1 2">
    <name type="scientific">Candidimonas nitroreducens</name>
    <dbReference type="NCBI Taxonomy" id="683354"/>
    <lineage>
        <taxon>Bacteria</taxon>
        <taxon>Pseudomonadati</taxon>
        <taxon>Pseudomonadota</taxon>
        <taxon>Betaproteobacteria</taxon>
        <taxon>Burkholderiales</taxon>
        <taxon>Alcaligenaceae</taxon>
        <taxon>Candidimonas</taxon>
    </lineage>
</organism>
<dbReference type="RefSeq" id="WP_088605629.1">
    <property type="nucleotide sequence ID" value="NZ_NJIH01000015.1"/>
</dbReference>
<sequence length="240" mass="25806">MTGWRARLGFLIPPGSPTTEPEVYRMVPPGVSVHFTRMVAHGTPGSLDGQEERNRSQIAHLDENIALLSLVKPSVITLAHTATSYTLGKQGEQELTQRIEAATGIRFITAFGSVVAALRHMGVRRVAVGTPYSEASTQKCKASLEAHGFEVVGCARLEGVTNIYDETAERAYQLARQVDTARAQAVFLSGVGMPTIDTLQVLEQDIGKPAISSASSMMWNALRVAGVRASIEGYGQLLRG</sequence>
<evidence type="ECO:0000313" key="1">
    <source>
        <dbReference type="EMBL" id="OWT54452.1"/>
    </source>
</evidence>
<dbReference type="EMBL" id="NJIH01000015">
    <property type="protein sequence ID" value="OWT54452.1"/>
    <property type="molecule type" value="Genomic_DNA"/>
</dbReference>
<dbReference type="AlphaFoldDB" id="A0A225M151"/>
<accession>A0A225M151</accession>
<name>A0A225M151_9BURK</name>
<dbReference type="OrthoDB" id="483160at2"/>
<dbReference type="PANTHER" id="PTHR40267">
    <property type="entry name" value="BLR3294 PROTEIN"/>
    <property type="match status" value="1"/>
</dbReference>
<dbReference type="PANTHER" id="PTHR40267:SF1">
    <property type="entry name" value="BLR3294 PROTEIN"/>
    <property type="match status" value="1"/>
</dbReference>
<gene>
    <name evidence="1" type="ORF">CEY11_22250</name>
</gene>
<comment type="caution">
    <text evidence="1">The sequence shown here is derived from an EMBL/GenBank/DDBJ whole genome shotgun (WGS) entry which is preliminary data.</text>
</comment>
<proteinExistence type="predicted"/>
<dbReference type="Pfam" id="PF17645">
    <property type="entry name" value="Amdase"/>
    <property type="match status" value="1"/>
</dbReference>
<dbReference type="InterPro" id="IPR026286">
    <property type="entry name" value="MaiA/AMDase"/>
</dbReference>
<protein>
    <recommendedName>
        <fullName evidence="3">Arylmalonate decarboxylase</fullName>
    </recommendedName>
</protein>
<evidence type="ECO:0008006" key="3">
    <source>
        <dbReference type="Google" id="ProtNLM"/>
    </source>
</evidence>
<dbReference type="PIRSF" id="PIRSF015736">
    <property type="entry name" value="MI"/>
    <property type="match status" value="1"/>
</dbReference>
<evidence type="ECO:0000313" key="2">
    <source>
        <dbReference type="Proteomes" id="UP000214603"/>
    </source>
</evidence>
<dbReference type="InterPro" id="IPR053714">
    <property type="entry name" value="Iso_Racemase_Enz_sf"/>
</dbReference>
<dbReference type="Proteomes" id="UP000214603">
    <property type="component" value="Unassembled WGS sequence"/>
</dbReference>